<feature type="domain" description="Polymerase/histidinol phosphatase N-terminal" evidence="1">
    <location>
        <begin position="8"/>
        <end position="74"/>
    </location>
</feature>
<dbReference type="InterPro" id="IPR016195">
    <property type="entry name" value="Pol/histidinol_Pase-like"/>
</dbReference>
<dbReference type="Gene3D" id="3.20.20.140">
    <property type="entry name" value="Metal-dependent hydrolases"/>
    <property type="match status" value="1"/>
</dbReference>
<evidence type="ECO:0000259" key="1">
    <source>
        <dbReference type="SMART" id="SM00481"/>
    </source>
</evidence>
<dbReference type="SUPFAM" id="SSF89550">
    <property type="entry name" value="PHP domain-like"/>
    <property type="match status" value="1"/>
</dbReference>
<evidence type="ECO:0000313" key="3">
    <source>
        <dbReference type="Proteomes" id="UP000657177"/>
    </source>
</evidence>
<dbReference type="Pfam" id="PF02811">
    <property type="entry name" value="PHP"/>
    <property type="match status" value="1"/>
</dbReference>
<accession>A0A8J6I0R5</accession>
<dbReference type="RefSeq" id="WP_181338656.1">
    <property type="nucleotide sequence ID" value="NZ_JAAKDE010000002.1"/>
</dbReference>
<gene>
    <name evidence="2" type="ORF">G5B42_01350</name>
</gene>
<dbReference type="Gene3D" id="1.10.150.650">
    <property type="match status" value="1"/>
</dbReference>
<dbReference type="PANTHER" id="PTHR42924:SF3">
    <property type="entry name" value="POLYMERASE_HISTIDINOL PHOSPHATASE N-TERMINAL DOMAIN-CONTAINING PROTEIN"/>
    <property type="match status" value="1"/>
</dbReference>
<dbReference type="EMBL" id="JAAKDE010000002">
    <property type="protein sequence ID" value="MBA2132202.1"/>
    <property type="molecule type" value="Genomic_DNA"/>
</dbReference>
<comment type="caution">
    <text evidence="2">The sequence shown here is derived from an EMBL/GenBank/DDBJ whole genome shotgun (WGS) entry which is preliminary data.</text>
</comment>
<proteinExistence type="predicted"/>
<name>A0A8J6I0R5_9FIRM</name>
<dbReference type="Proteomes" id="UP000657177">
    <property type="component" value="Unassembled WGS sequence"/>
</dbReference>
<dbReference type="InterPro" id="IPR052018">
    <property type="entry name" value="PHP_domain"/>
</dbReference>
<evidence type="ECO:0000313" key="2">
    <source>
        <dbReference type="EMBL" id="MBA2132202.1"/>
    </source>
</evidence>
<organism evidence="2 3">
    <name type="scientific">Capillibacterium thermochitinicola</name>
    <dbReference type="NCBI Taxonomy" id="2699427"/>
    <lineage>
        <taxon>Bacteria</taxon>
        <taxon>Bacillati</taxon>
        <taxon>Bacillota</taxon>
        <taxon>Capillibacterium</taxon>
    </lineage>
</organism>
<reference evidence="2" key="1">
    <citation type="submission" date="2020-06" db="EMBL/GenBank/DDBJ databases">
        <title>Novel chitinolytic bacterium.</title>
        <authorList>
            <person name="Ungkulpasvich U."/>
            <person name="Kosugi A."/>
            <person name="Uke A."/>
        </authorList>
    </citation>
    <scope>NUCLEOTIDE SEQUENCE</scope>
    <source>
        <strain evidence="2">UUS1-1</strain>
    </source>
</reference>
<protein>
    <submittedName>
        <fullName evidence="2">PHP domain-containing protein</fullName>
    </submittedName>
</protein>
<dbReference type="InterPro" id="IPR003141">
    <property type="entry name" value="Pol/His_phosphatase_N"/>
</dbReference>
<dbReference type="GO" id="GO:0004534">
    <property type="term" value="F:5'-3' RNA exonuclease activity"/>
    <property type="evidence" value="ECO:0007669"/>
    <property type="project" value="TreeGrafter"/>
</dbReference>
<dbReference type="PANTHER" id="PTHR42924">
    <property type="entry name" value="EXONUCLEASE"/>
    <property type="match status" value="1"/>
</dbReference>
<sequence>MIREQSYIDLHMHSRYSDDGEFTPKELVAQCRAAGIRIMSVTDHNCAKANAEAERAAAQAGIKFIPGIEIDCTYQGVDFQLLGYGIDYRDTAFTKIEEHIARQNREASYQRLRLINQLGFHVTAEELGAISAGDYWPQSWTGEKFAQILLSKPEYSDHELLKPYRPGGARSDNPYANFYWDFCAQGKPCYVKIEFSPLAEVIQIIHATGGKAVLAHPGLYFDHIHLLAEMVALGLDGIEVGSGYHTQETSAYFYQQALAHGLLVTGGSDYHGTTKPAIRLGEYVCPLPEKEIEARLEAAGLLA</sequence>
<dbReference type="GO" id="GO:0035312">
    <property type="term" value="F:5'-3' DNA exonuclease activity"/>
    <property type="evidence" value="ECO:0007669"/>
    <property type="project" value="TreeGrafter"/>
</dbReference>
<dbReference type="InterPro" id="IPR004013">
    <property type="entry name" value="PHP_dom"/>
</dbReference>
<keyword evidence="3" id="KW-1185">Reference proteome</keyword>
<dbReference type="SMART" id="SM00481">
    <property type="entry name" value="POLIIIAc"/>
    <property type="match status" value="1"/>
</dbReference>
<dbReference type="AlphaFoldDB" id="A0A8J6I0R5"/>
<dbReference type="CDD" id="cd07438">
    <property type="entry name" value="PHP_HisPPase_AMP"/>
    <property type="match status" value="1"/>
</dbReference>